<dbReference type="GO" id="GO:0005524">
    <property type="term" value="F:ATP binding"/>
    <property type="evidence" value="ECO:0007669"/>
    <property type="project" value="UniProtKB-KW"/>
</dbReference>
<evidence type="ECO:0000256" key="10">
    <source>
        <dbReference type="HAMAP-Rule" id="MF_00244"/>
    </source>
</evidence>
<proteinExistence type="inferred from homology"/>
<keyword evidence="6 10" id="KW-0547">Nucleotide-binding</keyword>
<evidence type="ECO:0000256" key="5">
    <source>
        <dbReference type="ARBA" id="ARBA00022695"/>
    </source>
</evidence>
<evidence type="ECO:0000259" key="11">
    <source>
        <dbReference type="Pfam" id="PF01467"/>
    </source>
</evidence>
<keyword evidence="4 10" id="KW-0808">Transferase</keyword>
<sequence>MKKRVGILGGTFNPPHIGHLIIANEVLCALGLNEVRFMPNYEPPHKQKMDSVSVEDRLAMVSLAIADHPKFTIEEIELLRMGKSYTYDTMVLLKEREPDTEFYFIIGGDMIEYLPKWYRIEELCKLVQFVGVKRPNYSVDTPYPVLIVDVPEIQLSSSLIRKKIAKNETVKYLLPDSVIAYIKENRLYET</sequence>
<dbReference type="EC" id="2.7.7.18" evidence="10"/>
<accession>G9QPY0</accession>
<dbReference type="NCBIfam" id="NF000840">
    <property type="entry name" value="PRK00071.1-3"/>
    <property type="match status" value="1"/>
</dbReference>
<dbReference type="RefSeq" id="WP_003355434.1">
    <property type="nucleotide sequence ID" value="NZ_JH414764.1"/>
</dbReference>
<dbReference type="SUPFAM" id="SSF52374">
    <property type="entry name" value="Nucleotidylyl transferase"/>
    <property type="match status" value="1"/>
</dbReference>
<evidence type="ECO:0000256" key="9">
    <source>
        <dbReference type="ARBA" id="ARBA00048721"/>
    </source>
</evidence>
<dbReference type="PATRIC" id="fig|665952.3.peg.3249"/>
<organism evidence="12 13">
    <name type="scientific">Bacillus smithii 7_3_47FAA</name>
    <dbReference type="NCBI Taxonomy" id="665952"/>
    <lineage>
        <taxon>Bacteria</taxon>
        <taxon>Bacillati</taxon>
        <taxon>Bacillota</taxon>
        <taxon>Bacilli</taxon>
        <taxon>Bacillales</taxon>
        <taxon>Bacillaceae</taxon>
        <taxon>Bacillus</taxon>
    </lineage>
</organism>
<dbReference type="InterPro" id="IPR005248">
    <property type="entry name" value="NadD/NMNAT"/>
</dbReference>
<dbReference type="Gene3D" id="3.40.50.620">
    <property type="entry name" value="HUPs"/>
    <property type="match status" value="1"/>
</dbReference>
<dbReference type="CDD" id="cd02165">
    <property type="entry name" value="NMNAT"/>
    <property type="match status" value="1"/>
</dbReference>
<evidence type="ECO:0000256" key="1">
    <source>
        <dbReference type="ARBA" id="ARBA00002324"/>
    </source>
</evidence>
<comment type="pathway">
    <text evidence="2 10">Cofactor biosynthesis; NAD(+) biosynthesis; deamido-NAD(+) from nicotinate D-ribonucleotide: step 1/1.</text>
</comment>
<dbReference type="PANTHER" id="PTHR39321">
    <property type="entry name" value="NICOTINATE-NUCLEOTIDE ADENYLYLTRANSFERASE-RELATED"/>
    <property type="match status" value="1"/>
</dbReference>
<evidence type="ECO:0000256" key="6">
    <source>
        <dbReference type="ARBA" id="ARBA00022741"/>
    </source>
</evidence>
<dbReference type="HAMAP" id="MF_00244">
    <property type="entry name" value="NaMN_adenylyltr"/>
    <property type="match status" value="1"/>
</dbReference>
<dbReference type="PANTHER" id="PTHR39321:SF3">
    <property type="entry name" value="PHOSPHOPANTETHEINE ADENYLYLTRANSFERASE"/>
    <property type="match status" value="1"/>
</dbReference>
<keyword evidence="13" id="KW-1185">Reference proteome</keyword>
<dbReference type="Proteomes" id="UP000011747">
    <property type="component" value="Unassembled WGS sequence"/>
</dbReference>
<evidence type="ECO:0000256" key="2">
    <source>
        <dbReference type="ARBA" id="ARBA00005019"/>
    </source>
</evidence>
<dbReference type="AlphaFoldDB" id="G9QPY0"/>
<dbReference type="UniPathway" id="UPA00253">
    <property type="reaction ID" value="UER00332"/>
</dbReference>
<evidence type="ECO:0000256" key="7">
    <source>
        <dbReference type="ARBA" id="ARBA00022840"/>
    </source>
</evidence>
<name>G9QPY0_9BACI</name>
<evidence type="ECO:0000313" key="13">
    <source>
        <dbReference type="Proteomes" id="UP000011747"/>
    </source>
</evidence>
<dbReference type="FunFam" id="3.40.50.620:FF:000079">
    <property type="entry name" value="Probable nicotinate-nucleotide adenylyltransferase"/>
    <property type="match status" value="1"/>
</dbReference>
<reference evidence="12 13" key="1">
    <citation type="submission" date="2011-09" db="EMBL/GenBank/DDBJ databases">
        <title>The Genome Sequence of Bacillus smithii 7_3_47FAA.</title>
        <authorList>
            <consortium name="The Broad Institute Genome Sequencing Platform"/>
            <person name="Earl A."/>
            <person name="Ward D."/>
            <person name="Feldgarden M."/>
            <person name="Gevers D."/>
            <person name="Daigneault M."/>
            <person name="Strauss J."/>
            <person name="Allen-Vercoe E."/>
            <person name="Young S.K."/>
            <person name="Zeng Q."/>
            <person name="Gargeya S."/>
            <person name="Fitzgerald M."/>
            <person name="Haas B."/>
            <person name="Abouelleil A."/>
            <person name="Alvarado L."/>
            <person name="Arachchi H.M."/>
            <person name="Berlin A."/>
            <person name="Brown A."/>
            <person name="Chapman S.B."/>
            <person name="Chen Z."/>
            <person name="Dunbar C."/>
            <person name="Freedman E."/>
            <person name="Gearin G."/>
            <person name="Goldberg J."/>
            <person name="Griggs A."/>
            <person name="Gujja S."/>
            <person name="Heiman D."/>
            <person name="Howarth C."/>
            <person name="Larson L."/>
            <person name="Lui A."/>
            <person name="MacDonald P.J.P."/>
            <person name="Montmayeur A."/>
            <person name="Murphy C."/>
            <person name="Neiman D."/>
            <person name="Pearson M."/>
            <person name="Priest M."/>
            <person name="Roberts A."/>
            <person name="Saif S."/>
            <person name="Shea T."/>
            <person name="Shenoy N."/>
            <person name="Sisk P."/>
            <person name="Stolte C."/>
            <person name="Sykes S."/>
            <person name="Wortman J."/>
            <person name="Nusbaum C."/>
            <person name="Birren B."/>
        </authorList>
    </citation>
    <scope>NUCLEOTIDE SEQUENCE [LARGE SCALE GENOMIC DNA]</scope>
    <source>
        <strain evidence="12 13">7_3_47FAA</strain>
    </source>
</reference>
<gene>
    <name evidence="10" type="primary">nadD</name>
    <name evidence="12" type="ORF">HMPREF1015_00347</name>
</gene>
<protein>
    <recommendedName>
        <fullName evidence="10">Probable nicotinate-nucleotide adenylyltransferase</fullName>
        <ecNumber evidence="10">2.7.7.18</ecNumber>
    </recommendedName>
    <alternativeName>
        <fullName evidence="10">Deamido-NAD(+) diphosphorylase</fullName>
    </alternativeName>
    <alternativeName>
        <fullName evidence="10">Deamido-NAD(+) pyrophosphorylase</fullName>
    </alternativeName>
    <alternativeName>
        <fullName evidence="10">Nicotinate mononucleotide adenylyltransferase</fullName>
        <shortName evidence="10">NaMN adenylyltransferase</shortName>
    </alternativeName>
</protein>
<dbReference type="InterPro" id="IPR014729">
    <property type="entry name" value="Rossmann-like_a/b/a_fold"/>
</dbReference>
<feature type="domain" description="Cytidyltransferase-like" evidence="11">
    <location>
        <begin position="7"/>
        <end position="162"/>
    </location>
</feature>
<dbReference type="GO" id="GO:0004515">
    <property type="term" value="F:nicotinate-nucleotide adenylyltransferase activity"/>
    <property type="evidence" value="ECO:0007669"/>
    <property type="project" value="UniProtKB-UniRule"/>
</dbReference>
<dbReference type="Pfam" id="PF01467">
    <property type="entry name" value="CTP_transf_like"/>
    <property type="match status" value="1"/>
</dbReference>
<keyword evidence="8 10" id="KW-0520">NAD</keyword>
<evidence type="ECO:0000256" key="4">
    <source>
        <dbReference type="ARBA" id="ARBA00022679"/>
    </source>
</evidence>
<comment type="catalytic activity">
    <reaction evidence="9 10">
        <text>nicotinate beta-D-ribonucleotide + ATP + H(+) = deamido-NAD(+) + diphosphate</text>
        <dbReference type="Rhea" id="RHEA:22860"/>
        <dbReference type="ChEBI" id="CHEBI:15378"/>
        <dbReference type="ChEBI" id="CHEBI:30616"/>
        <dbReference type="ChEBI" id="CHEBI:33019"/>
        <dbReference type="ChEBI" id="CHEBI:57502"/>
        <dbReference type="ChEBI" id="CHEBI:58437"/>
        <dbReference type="EC" id="2.7.7.18"/>
    </reaction>
</comment>
<dbReference type="NCBIfam" id="TIGR00482">
    <property type="entry name" value="nicotinate (nicotinamide) nucleotide adenylyltransferase"/>
    <property type="match status" value="1"/>
</dbReference>
<evidence type="ECO:0000256" key="3">
    <source>
        <dbReference type="ARBA" id="ARBA00022642"/>
    </source>
</evidence>
<dbReference type="EMBL" id="ACWF01000157">
    <property type="protein sequence ID" value="EHL73519.1"/>
    <property type="molecule type" value="Genomic_DNA"/>
</dbReference>
<comment type="caution">
    <text evidence="12">The sequence shown here is derived from an EMBL/GenBank/DDBJ whole genome shotgun (WGS) entry which is preliminary data.</text>
</comment>
<dbReference type="HOGENOM" id="CLU_069765_3_1_9"/>
<evidence type="ECO:0000256" key="8">
    <source>
        <dbReference type="ARBA" id="ARBA00023027"/>
    </source>
</evidence>
<comment type="similarity">
    <text evidence="10">Belongs to the NadD family.</text>
</comment>
<keyword evidence="3 10" id="KW-0662">Pyridine nucleotide biosynthesis</keyword>
<comment type="function">
    <text evidence="1 10">Catalyzes the reversible adenylation of nicotinate mononucleotide (NaMN) to nicotinic acid adenine dinucleotide (NaAD).</text>
</comment>
<dbReference type="NCBIfam" id="TIGR00125">
    <property type="entry name" value="cyt_tran_rel"/>
    <property type="match status" value="1"/>
</dbReference>
<dbReference type="GO" id="GO:0009435">
    <property type="term" value="P:NAD+ biosynthetic process"/>
    <property type="evidence" value="ECO:0007669"/>
    <property type="project" value="UniProtKB-UniRule"/>
</dbReference>
<keyword evidence="7 10" id="KW-0067">ATP-binding</keyword>
<evidence type="ECO:0000313" key="12">
    <source>
        <dbReference type="EMBL" id="EHL73519.1"/>
    </source>
</evidence>
<dbReference type="NCBIfam" id="NF000841">
    <property type="entry name" value="PRK00071.1-4"/>
    <property type="match status" value="1"/>
</dbReference>
<dbReference type="InterPro" id="IPR004821">
    <property type="entry name" value="Cyt_trans-like"/>
</dbReference>
<keyword evidence="5 10" id="KW-0548">Nucleotidyltransferase</keyword>